<accession>A0A2K2CRT9</accession>
<proteinExistence type="predicted"/>
<feature type="non-terminal residue" evidence="1">
    <location>
        <position position="142"/>
    </location>
</feature>
<dbReference type="AlphaFoldDB" id="A0A2K2CRT9"/>
<protein>
    <submittedName>
        <fullName evidence="1 2">Uncharacterized protein</fullName>
    </submittedName>
</protein>
<reference evidence="1" key="2">
    <citation type="submission" date="2017-06" db="EMBL/GenBank/DDBJ databases">
        <title>WGS assembly of Brachypodium distachyon.</title>
        <authorList>
            <consortium name="The International Brachypodium Initiative"/>
            <person name="Lucas S."/>
            <person name="Harmon-Smith M."/>
            <person name="Lail K."/>
            <person name="Tice H."/>
            <person name="Grimwood J."/>
            <person name="Bruce D."/>
            <person name="Barry K."/>
            <person name="Shu S."/>
            <person name="Lindquist E."/>
            <person name="Wang M."/>
            <person name="Pitluck S."/>
            <person name="Vogel J.P."/>
            <person name="Garvin D.F."/>
            <person name="Mockler T.C."/>
            <person name="Schmutz J."/>
            <person name="Rokhsar D."/>
            <person name="Bevan M.W."/>
        </authorList>
    </citation>
    <scope>NUCLEOTIDE SEQUENCE</scope>
    <source>
        <strain evidence="1">Bd21</strain>
    </source>
</reference>
<dbReference type="Proteomes" id="UP000008810">
    <property type="component" value="Chromosome 4"/>
</dbReference>
<evidence type="ECO:0000313" key="1">
    <source>
        <dbReference type="EMBL" id="PNT64723.1"/>
    </source>
</evidence>
<dbReference type="EMBL" id="CM000883">
    <property type="protein sequence ID" value="PNT64723.1"/>
    <property type="molecule type" value="Genomic_DNA"/>
</dbReference>
<name>A0A2K2CRT9_BRADI</name>
<keyword evidence="3" id="KW-1185">Reference proteome</keyword>
<dbReference type="OrthoDB" id="649363at2759"/>
<dbReference type="EnsemblPlants" id="PNT64723">
    <property type="protein sequence ID" value="PNT64723"/>
    <property type="gene ID" value="BRADI_4g32185v3"/>
</dbReference>
<reference evidence="2" key="3">
    <citation type="submission" date="2018-08" db="UniProtKB">
        <authorList>
            <consortium name="EnsemblPlants"/>
        </authorList>
    </citation>
    <scope>IDENTIFICATION</scope>
    <source>
        <strain evidence="2">cv. Bd21</strain>
    </source>
</reference>
<gene>
    <name evidence="1" type="ORF">BRADI_4g32185v3</name>
</gene>
<evidence type="ECO:0000313" key="3">
    <source>
        <dbReference type="Proteomes" id="UP000008810"/>
    </source>
</evidence>
<sequence>MATLGGGGYVHAWTIYLRAYLVTIIHDVKPETLPHLLLGCVVARQVWECILGAWNCAGWRPSADTDLRLWWAGINGRRGVIKSYRMAVALVFWIIWCHMNDVVFNGASPSARKLLLNICDETTRWENAGLFGSGPSFAASLT</sequence>
<dbReference type="Gramene" id="PNT64723">
    <property type="protein sequence ID" value="PNT64723"/>
    <property type="gene ID" value="BRADI_4g32185v3"/>
</dbReference>
<dbReference type="InParanoid" id="A0A2K2CRT9"/>
<evidence type="ECO:0000313" key="2">
    <source>
        <dbReference type="EnsemblPlants" id="PNT64723"/>
    </source>
</evidence>
<organism evidence="1">
    <name type="scientific">Brachypodium distachyon</name>
    <name type="common">Purple false brome</name>
    <name type="synonym">Trachynia distachya</name>
    <dbReference type="NCBI Taxonomy" id="15368"/>
    <lineage>
        <taxon>Eukaryota</taxon>
        <taxon>Viridiplantae</taxon>
        <taxon>Streptophyta</taxon>
        <taxon>Embryophyta</taxon>
        <taxon>Tracheophyta</taxon>
        <taxon>Spermatophyta</taxon>
        <taxon>Magnoliopsida</taxon>
        <taxon>Liliopsida</taxon>
        <taxon>Poales</taxon>
        <taxon>Poaceae</taxon>
        <taxon>BOP clade</taxon>
        <taxon>Pooideae</taxon>
        <taxon>Stipodae</taxon>
        <taxon>Brachypodieae</taxon>
        <taxon>Brachypodium</taxon>
    </lineage>
</organism>
<reference evidence="1 2" key="1">
    <citation type="journal article" date="2010" name="Nature">
        <title>Genome sequencing and analysis of the model grass Brachypodium distachyon.</title>
        <authorList>
            <consortium name="International Brachypodium Initiative"/>
        </authorList>
    </citation>
    <scope>NUCLEOTIDE SEQUENCE [LARGE SCALE GENOMIC DNA]</scope>
    <source>
        <strain evidence="1 2">Bd21</strain>
    </source>
</reference>